<dbReference type="InterPro" id="IPR027417">
    <property type="entry name" value="P-loop_NTPase"/>
</dbReference>
<dbReference type="SUPFAM" id="SSF52540">
    <property type="entry name" value="P-loop containing nucleoside triphosphate hydrolases"/>
    <property type="match status" value="1"/>
</dbReference>
<evidence type="ECO:0000256" key="2">
    <source>
        <dbReference type="ARBA" id="ARBA00022563"/>
    </source>
</evidence>
<evidence type="ECO:0000313" key="8">
    <source>
        <dbReference type="Proteomes" id="UP000515928"/>
    </source>
</evidence>
<keyword evidence="5 6" id="KW-0067">ATP-binding</keyword>
<dbReference type="InterPro" id="IPR000559">
    <property type="entry name" value="Formate_THF_ligase"/>
</dbReference>
<keyword evidence="3 6" id="KW-0436">Ligase</keyword>
<dbReference type="InterPro" id="IPR020628">
    <property type="entry name" value="Formate_THF_ligase_CS"/>
</dbReference>
<gene>
    <name evidence="6" type="primary">fhs</name>
    <name evidence="7" type="ORF">H9L01_00730</name>
</gene>
<evidence type="ECO:0000313" key="7">
    <source>
        <dbReference type="EMBL" id="QNN60934.1"/>
    </source>
</evidence>
<dbReference type="PROSITE" id="PS00722">
    <property type="entry name" value="FTHFS_2"/>
    <property type="match status" value="1"/>
</dbReference>
<dbReference type="GO" id="GO:0005524">
    <property type="term" value="F:ATP binding"/>
    <property type="evidence" value="ECO:0007669"/>
    <property type="project" value="UniProtKB-UniRule"/>
</dbReference>
<evidence type="ECO:0000256" key="4">
    <source>
        <dbReference type="ARBA" id="ARBA00022741"/>
    </source>
</evidence>
<sequence length="546" mass="59352">MKTDVEISEETVLKPIAEIANQLGLDETLYDVYGKTKAKIDLSVSQREQRGKLVLVTSINPTPAGEGKTTTNIGLSMGLNRLGYPAISALREPSLGPCFGMKGGATGGGYAQVVPMDEINLHFTGDFHAITSAHNLLAAMIDNHIFHGNLLNIDQNRVVWNRVMDMNDRALRSLTINSKRIQHDTSFDITVASEIMAIVCLAEDMDDLKHRLASIVVAYDVEGEVITAHDLNAVGAMTLLLKDAMKPNLVQTNENTPAIIHGGPFANIAHGCNSIIATKTALALSDYVITEAGFGADLGAEKFYDIKCRIGNLKPDATVLVATIRALKYHGGQPLSELQYENLDALQEGIKNLVQHFDNLSKYQNNIIISINAFATDTESEIAMLMALEEELGCPVVLSNVFMEGGKGGEALAQAVVDMCEVADDFKPLYDSNQPLSTSIETIAKEIYRAQSVSYSEEAQEQIKTIEAMNPQGLPVCIAKTQYSFSDDPKKLNTPRNFNIHVKSVRLSQGAGFAVVLLGDIMTMPGLPKHPNAENMDYTDKVIGLK</sequence>
<dbReference type="Pfam" id="PF01268">
    <property type="entry name" value="FTHFS"/>
    <property type="match status" value="1"/>
</dbReference>
<comment type="catalytic activity">
    <reaction evidence="6">
        <text>(6S)-5,6,7,8-tetrahydrofolate + formate + ATP = (6R)-10-formyltetrahydrofolate + ADP + phosphate</text>
        <dbReference type="Rhea" id="RHEA:20221"/>
        <dbReference type="ChEBI" id="CHEBI:15740"/>
        <dbReference type="ChEBI" id="CHEBI:30616"/>
        <dbReference type="ChEBI" id="CHEBI:43474"/>
        <dbReference type="ChEBI" id="CHEBI:57453"/>
        <dbReference type="ChEBI" id="CHEBI:195366"/>
        <dbReference type="ChEBI" id="CHEBI:456216"/>
        <dbReference type="EC" id="6.3.4.3"/>
    </reaction>
</comment>
<name>A0A7G9RZA9_9FIRM</name>
<feature type="binding site" evidence="6">
    <location>
        <begin position="62"/>
        <end position="69"/>
    </location>
    <ligand>
        <name>ATP</name>
        <dbReference type="ChEBI" id="CHEBI:30616"/>
    </ligand>
</feature>
<dbReference type="Proteomes" id="UP000515928">
    <property type="component" value="Chromosome"/>
</dbReference>
<keyword evidence="2 6" id="KW-0554">One-carbon metabolism</keyword>
<dbReference type="EC" id="6.3.4.3" evidence="6"/>
<dbReference type="Gene3D" id="3.40.50.300">
    <property type="entry name" value="P-loop containing nucleotide triphosphate hydrolases"/>
    <property type="match status" value="1"/>
</dbReference>
<comment type="similarity">
    <text evidence="6">Belongs to the formate--tetrahydrofolate ligase family.</text>
</comment>
<evidence type="ECO:0000256" key="5">
    <source>
        <dbReference type="ARBA" id="ARBA00022840"/>
    </source>
</evidence>
<dbReference type="GO" id="GO:0004329">
    <property type="term" value="F:formate-tetrahydrofolate ligase activity"/>
    <property type="evidence" value="ECO:0007669"/>
    <property type="project" value="UniProtKB-UniRule"/>
</dbReference>
<evidence type="ECO:0000256" key="3">
    <source>
        <dbReference type="ARBA" id="ARBA00022598"/>
    </source>
</evidence>
<evidence type="ECO:0000256" key="1">
    <source>
        <dbReference type="ARBA" id="ARBA00004777"/>
    </source>
</evidence>
<reference evidence="7 8" key="1">
    <citation type="submission" date="2020-08" db="EMBL/GenBank/DDBJ databases">
        <title>Genome sequence of Erysipelothrix inopinata DSM 15511T.</title>
        <authorList>
            <person name="Hyun D.-W."/>
            <person name="Bae J.-W."/>
        </authorList>
    </citation>
    <scope>NUCLEOTIDE SEQUENCE [LARGE SCALE GENOMIC DNA]</scope>
    <source>
        <strain evidence="7 8">DSM 15511</strain>
    </source>
</reference>
<dbReference type="AlphaFoldDB" id="A0A7G9RZA9"/>
<accession>A0A7G9RZA9</accession>
<organism evidence="7 8">
    <name type="scientific">Erysipelothrix inopinata</name>
    <dbReference type="NCBI Taxonomy" id="225084"/>
    <lineage>
        <taxon>Bacteria</taxon>
        <taxon>Bacillati</taxon>
        <taxon>Bacillota</taxon>
        <taxon>Erysipelotrichia</taxon>
        <taxon>Erysipelotrichales</taxon>
        <taxon>Erysipelotrichaceae</taxon>
        <taxon>Erysipelothrix</taxon>
    </lineage>
</organism>
<dbReference type="HAMAP" id="MF_01543">
    <property type="entry name" value="FTHFS"/>
    <property type="match status" value="1"/>
</dbReference>
<dbReference type="CDD" id="cd00477">
    <property type="entry name" value="FTHFS"/>
    <property type="match status" value="1"/>
</dbReference>
<dbReference type="UniPathway" id="UPA00193"/>
<protein>
    <recommendedName>
        <fullName evidence="6">Formate--tetrahydrofolate ligase</fullName>
        <ecNumber evidence="6">6.3.4.3</ecNumber>
    </recommendedName>
    <alternativeName>
        <fullName evidence="6">Formyltetrahydrofolate synthetase</fullName>
        <shortName evidence="6">FHS</shortName>
        <shortName evidence="6">FTHFS</shortName>
    </alternativeName>
</protein>
<dbReference type="KEGG" id="eio:H9L01_00730"/>
<dbReference type="Gene3D" id="3.30.1510.10">
    <property type="entry name" value="Domain 2, N(10)-formyltetrahydrofolate synthetase"/>
    <property type="match status" value="1"/>
</dbReference>
<dbReference type="GO" id="GO:0035999">
    <property type="term" value="P:tetrahydrofolate interconversion"/>
    <property type="evidence" value="ECO:0007669"/>
    <property type="project" value="UniProtKB-UniRule"/>
</dbReference>
<dbReference type="EMBL" id="CP060715">
    <property type="protein sequence ID" value="QNN60934.1"/>
    <property type="molecule type" value="Genomic_DNA"/>
</dbReference>
<dbReference type="NCBIfam" id="NF010030">
    <property type="entry name" value="PRK13505.1"/>
    <property type="match status" value="1"/>
</dbReference>
<dbReference type="PROSITE" id="PS00721">
    <property type="entry name" value="FTHFS_1"/>
    <property type="match status" value="1"/>
</dbReference>
<keyword evidence="8" id="KW-1185">Reference proteome</keyword>
<dbReference type="RefSeq" id="WP_187534054.1">
    <property type="nucleotide sequence ID" value="NZ_CBCSHU010000009.1"/>
</dbReference>
<keyword evidence="4 6" id="KW-0547">Nucleotide-binding</keyword>
<proteinExistence type="inferred from homology"/>
<comment type="pathway">
    <text evidence="1 6">One-carbon metabolism; tetrahydrofolate interconversion.</text>
</comment>
<dbReference type="Gene3D" id="3.10.410.10">
    <property type="entry name" value="Formyltetrahydrofolate synthetase, domain 3"/>
    <property type="match status" value="1"/>
</dbReference>
<evidence type="ECO:0000256" key="6">
    <source>
        <dbReference type="HAMAP-Rule" id="MF_01543"/>
    </source>
</evidence>